<evidence type="ECO:0008006" key="3">
    <source>
        <dbReference type="Google" id="ProtNLM"/>
    </source>
</evidence>
<dbReference type="EMBL" id="PDOF01000004">
    <property type="protein sequence ID" value="PYZ95586.1"/>
    <property type="molecule type" value="Genomic_DNA"/>
</dbReference>
<dbReference type="Proteomes" id="UP000248066">
    <property type="component" value="Unassembled WGS sequence"/>
</dbReference>
<accession>A0A2W0H4P5</accession>
<dbReference type="InterPro" id="IPR019667">
    <property type="entry name" value="Uncharacterised_YbaK"/>
</dbReference>
<organism evidence="1 2">
    <name type="scientific">Alteribacter lacisalsi</name>
    <dbReference type="NCBI Taxonomy" id="2045244"/>
    <lineage>
        <taxon>Bacteria</taxon>
        <taxon>Bacillati</taxon>
        <taxon>Bacillota</taxon>
        <taxon>Bacilli</taxon>
        <taxon>Bacillales</taxon>
        <taxon>Bacillaceae</taxon>
        <taxon>Alteribacter</taxon>
    </lineage>
</organism>
<gene>
    <name evidence="1" type="ORF">CR205_18895</name>
</gene>
<dbReference type="OrthoDB" id="2915109at2"/>
<evidence type="ECO:0000313" key="2">
    <source>
        <dbReference type="Proteomes" id="UP000248066"/>
    </source>
</evidence>
<comment type="caution">
    <text evidence="1">The sequence shown here is derived from an EMBL/GenBank/DDBJ whole genome shotgun (WGS) entry which is preliminary data.</text>
</comment>
<dbReference type="AlphaFoldDB" id="A0A2W0H4P5"/>
<dbReference type="Pfam" id="PF10730">
    <property type="entry name" value="DUF2521"/>
    <property type="match status" value="1"/>
</dbReference>
<proteinExistence type="predicted"/>
<keyword evidence="2" id="KW-1185">Reference proteome</keyword>
<name>A0A2W0H4P5_9BACI</name>
<sequence length="145" mass="17507">MNLITSFSEKRRKKQWNYERKVLRSLSITDMRKDVHQHFMTTIYMDRVSNMYLEDFAVDIGIDAFLLGSEYGRFGYFGETAEMAKSRCMDEIDIYIEQSAGQFQAWLHGSEEDEERYRQLSESFVHRWWEKGFNEGVKRYKMKLH</sequence>
<dbReference type="RefSeq" id="WP_110521710.1">
    <property type="nucleotide sequence ID" value="NZ_PDOF01000004.1"/>
</dbReference>
<evidence type="ECO:0000313" key="1">
    <source>
        <dbReference type="EMBL" id="PYZ95586.1"/>
    </source>
</evidence>
<protein>
    <recommendedName>
        <fullName evidence="3">DUF2521 domain-containing protein</fullName>
    </recommendedName>
</protein>
<reference evidence="1 2" key="1">
    <citation type="submission" date="2017-10" db="EMBL/GenBank/DDBJ databases">
        <title>Bacillus sp. nov., a halophilic bacterium isolated from a Yangshapao Lake.</title>
        <authorList>
            <person name="Wang H."/>
        </authorList>
    </citation>
    <scope>NUCLEOTIDE SEQUENCE [LARGE SCALE GENOMIC DNA]</scope>
    <source>
        <strain evidence="1 2">YSP-3</strain>
    </source>
</reference>